<organism evidence="1 2">
    <name type="scientific">Nonomuraea rhodomycinica</name>
    <dbReference type="NCBI Taxonomy" id="1712872"/>
    <lineage>
        <taxon>Bacteria</taxon>
        <taxon>Bacillati</taxon>
        <taxon>Actinomycetota</taxon>
        <taxon>Actinomycetes</taxon>
        <taxon>Streptosporangiales</taxon>
        <taxon>Streptosporangiaceae</taxon>
        <taxon>Nonomuraea</taxon>
    </lineage>
</organism>
<evidence type="ECO:0000313" key="2">
    <source>
        <dbReference type="Proteomes" id="UP000546126"/>
    </source>
</evidence>
<accession>A0A7Y6MBR9</accession>
<dbReference type="Pfam" id="PF20062">
    <property type="entry name" value="DUF6461"/>
    <property type="match status" value="1"/>
</dbReference>
<evidence type="ECO:0000313" key="1">
    <source>
        <dbReference type="EMBL" id="NUW41026.1"/>
    </source>
</evidence>
<dbReference type="EMBL" id="JABWGO010000002">
    <property type="protein sequence ID" value="NUW41026.1"/>
    <property type="molecule type" value="Genomic_DNA"/>
</dbReference>
<keyword evidence="2" id="KW-1185">Reference proteome</keyword>
<protein>
    <submittedName>
        <fullName evidence="1">Uncharacterized protein</fullName>
    </submittedName>
</protein>
<dbReference type="Proteomes" id="UP000546126">
    <property type="component" value="Unassembled WGS sequence"/>
</dbReference>
<gene>
    <name evidence="1" type="ORF">HT134_12870</name>
</gene>
<comment type="caution">
    <text evidence="1">The sequence shown here is derived from an EMBL/GenBank/DDBJ whole genome shotgun (WGS) entry which is preliminary data.</text>
</comment>
<dbReference type="RefSeq" id="WP_175600592.1">
    <property type="nucleotide sequence ID" value="NZ_JABWGO010000002.1"/>
</dbReference>
<sequence>MSPSDATFAELRLAGLPGQLCLSWCQGDDLEEVARRFGADMSSGAWATPDDIEDLEEEHPGQLLQLAPLGDWVIALEPAGFQGVRPEIIGPLSSGGQAFSVSWNIELDSSVCYAADGEIKTSFNLVEVETRYGADPAVLDPVLREVGLHGGLPVETRKARSLALGEKISGRPLTPDWLHSPRFVFTITDPLPDLPVLPSYLSPRPSFLDEPEFTRILSGPAPTAAPAIARMVVSAAAGVAALQGELAEEIMALLDHGERYPGQRQALQALLAEHRDMTWQQAGRLRADATPGRADAALELEVASSATRVLMAALLPDPIEAALAAASQGKYLRLPPAEHERMEVLYKVGCRIEYDLRHS</sequence>
<name>A0A7Y6MBR9_9ACTN</name>
<dbReference type="AlphaFoldDB" id="A0A7Y6MBR9"/>
<proteinExistence type="predicted"/>
<dbReference type="InterPro" id="IPR045592">
    <property type="entry name" value="DUF6461"/>
</dbReference>
<reference evidence="1 2" key="1">
    <citation type="submission" date="2020-06" db="EMBL/GenBank/DDBJ databases">
        <authorList>
            <person name="Chanama M."/>
        </authorList>
    </citation>
    <scope>NUCLEOTIDE SEQUENCE [LARGE SCALE GENOMIC DNA]</scope>
    <source>
        <strain evidence="1 2">TBRC6557</strain>
    </source>
</reference>